<reference evidence="1 2" key="1">
    <citation type="submission" date="2019-02" db="EMBL/GenBank/DDBJ databases">
        <title>Deep-cultivation of Planctomycetes and their phenomic and genomic characterization uncovers novel biology.</title>
        <authorList>
            <person name="Wiegand S."/>
            <person name="Jogler M."/>
            <person name="Boedeker C."/>
            <person name="Pinto D."/>
            <person name="Vollmers J."/>
            <person name="Rivas-Marin E."/>
            <person name="Kohn T."/>
            <person name="Peeters S.H."/>
            <person name="Heuer A."/>
            <person name="Rast P."/>
            <person name="Oberbeckmann S."/>
            <person name="Bunk B."/>
            <person name="Jeske O."/>
            <person name="Meyerdierks A."/>
            <person name="Storesund J.E."/>
            <person name="Kallscheuer N."/>
            <person name="Luecker S."/>
            <person name="Lage O.M."/>
            <person name="Pohl T."/>
            <person name="Merkel B.J."/>
            <person name="Hornburger P."/>
            <person name="Mueller R.-W."/>
            <person name="Bruemmer F."/>
            <person name="Labrenz M."/>
            <person name="Spormann A.M."/>
            <person name="Op Den Camp H."/>
            <person name="Overmann J."/>
            <person name="Amann R."/>
            <person name="Jetten M.S.M."/>
            <person name="Mascher T."/>
            <person name="Medema M.H."/>
            <person name="Devos D.P."/>
            <person name="Kaster A.-K."/>
            <person name="Ovreas L."/>
            <person name="Rohde M."/>
            <person name="Galperin M.Y."/>
            <person name="Jogler C."/>
        </authorList>
    </citation>
    <scope>NUCLEOTIDE SEQUENCE [LARGE SCALE GENOMIC DNA]</scope>
    <source>
        <strain evidence="1 2">Pan14r</strain>
    </source>
</reference>
<dbReference type="AlphaFoldDB" id="A0A5C5XSA7"/>
<evidence type="ECO:0000313" key="2">
    <source>
        <dbReference type="Proteomes" id="UP000317238"/>
    </source>
</evidence>
<keyword evidence="2" id="KW-1185">Reference proteome</keyword>
<dbReference type="Proteomes" id="UP000317238">
    <property type="component" value="Unassembled WGS sequence"/>
</dbReference>
<proteinExistence type="predicted"/>
<comment type="caution">
    <text evidence="1">The sequence shown here is derived from an EMBL/GenBank/DDBJ whole genome shotgun (WGS) entry which is preliminary data.</text>
</comment>
<accession>A0A5C5XSA7</accession>
<name>A0A5C5XSA7_9PLAN</name>
<protein>
    <submittedName>
        <fullName evidence="1">Uncharacterized protein</fullName>
    </submittedName>
</protein>
<gene>
    <name evidence="1" type="ORF">Pan14r_50650</name>
</gene>
<sequence length="216" mass="23495">MKGPSRGVKRLTGDEESQVEDVVRKHGRCSTSPWGRWGVVGAGGAVASGVSAKHAAIMTDSSAGRYDLGAPHGTEKWKLGGGKSQHPPALPWERCVVGRFSHHLRGPHHRPAQIGLPKRHPKIARCVESRLSTIGTHQFSTIPHPGRGNRSLWGIKSDETPRKRPKNQAACPAKTATLLKDRWRWSIRKRVADRIGPGPRSAIKLGPCSPISLGRL</sequence>
<evidence type="ECO:0000313" key="1">
    <source>
        <dbReference type="EMBL" id="TWT65519.1"/>
    </source>
</evidence>
<dbReference type="EMBL" id="SJPL01000002">
    <property type="protein sequence ID" value="TWT65519.1"/>
    <property type="molecule type" value="Genomic_DNA"/>
</dbReference>
<organism evidence="1 2">
    <name type="scientific">Crateriforma conspicua</name>
    <dbReference type="NCBI Taxonomy" id="2527996"/>
    <lineage>
        <taxon>Bacteria</taxon>
        <taxon>Pseudomonadati</taxon>
        <taxon>Planctomycetota</taxon>
        <taxon>Planctomycetia</taxon>
        <taxon>Planctomycetales</taxon>
        <taxon>Planctomycetaceae</taxon>
        <taxon>Crateriforma</taxon>
    </lineage>
</organism>